<dbReference type="EMBL" id="JAPJZH010000004">
    <property type="protein sequence ID" value="MDA4845266.1"/>
    <property type="molecule type" value="Genomic_DNA"/>
</dbReference>
<feature type="domain" description="Enoyl reductase (ER)" evidence="3">
    <location>
        <begin position="12"/>
        <end position="322"/>
    </location>
</feature>
<dbReference type="PANTHER" id="PTHR48106:SF13">
    <property type="entry name" value="QUINONE OXIDOREDUCTASE-RELATED"/>
    <property type="match status" value="1"/>
</dbReference>
<organism evidence="4 5">
    <name type="scientific">Hoeflea poritis</name>
    <dbReference type="NCBI Taxonomy" id="2993659"/>
    <lineage>
        <taxon>Bacteria</taxon>
        <taxon>Pseudomonadati</taxon>
        <taxon>Pseudomonadota</taxon>
        <taxon>Alphaproteobacteria</taxon>
        <taxon>Hyphomicrobiales</taxon>
        <taxon>Rhizobiaceae</taxon>
        <taxon>Hoeflea</taxon>
    </lineage>
</organism>
<dbReference type="Pfam" id="PF08240">
    <property type="entry name" value="ADH_N"/>
    <property type="match status" value="1"/>
</dbReference>
<evidence type="ECO:0000313" key="4">
    <source>
        <dbReference type="EMBL" id="MDA4845266.1"/>
    </source>
</evidence>
<dbReference type="PANTHER" id="PTHR48106">
    <property type="entry name" value="QUINONE OXIDOREDUCTASE PIG3-RELATED"/>
    <property type="match status" value="1"/>
</dbReference>
<dbReference type="InterPro" id="IPR002364">
    <property type="entry name" value="Quin_OxRdtase/zeta-crystal_CS"/>
</dbReference>
<keyword evidence="2" id="KW-0560">Oxidoreductase</keyword>
<dbReference type="Gene3D" id="3.90.180.10">
    <property type="entry name" value="Medium-chain alcohol dehydrogenases, catalytic domain"/>
    <property type="match status" value="1"/>
</dbReference>
<dbReference type="SUPFAM" id="SSF51735">
    <property type="entry name" value="NAD(P)-binding Rossmann-fold domains"/>
    <property type="match status" value="1"/>
</dbReference>
<proteinExistence type="predicted"/>
<keyword evidence="1" id="KW-0521">NADP</keyword>
<dbReference type="RefSeq" id="WP_271088871.1">
    <property type="nucleotide sequence ID" value="NZ_JAPJZH010000004.1"/>
</dbReference>
<keyword evidence="5" id="KW-1185">Reference proteome</keyword>
<sequence length="324" mass="34113">MKTTSVVINEQGPAEVMQIAEVEVGSPGPGEAQIEQTAIGLNYMDVYQRSGHYPLALPSGLGLEAAGVVLHVGDGVSDVAPGDRVVYGPVLGAYARHRNVPAARLIKIPDGIDDATAAAVLMKGMTVEYLMCRAYPVKGGEDVLFYAASGGVGHLAGQWGRHIGARMIGVTSGADNVRHAVENGYADAIDRKSEDIAGRVHELTDGKGVSVVFDSVGKATFEASIDSLAPRGYFMSFGSTTGEAPPVPPSLLQHKGSLYFCRPTLANYVSAREDLVHSASRVFELVAAGVLKAEISQRRPLAEIVDVHRAFEAGETTGSTIIMP</sequence>
<dbReference type="InterPro" id="IPR013154">
    <property type="entry name" value="ADH-like_N"/>
</dbReference>
<evidence type="ECO:0000313" key="5">
    <source>
        <dbReference type="Proteomes" id="UP001148313"/>
    </source>
</evidence>
<dbReference type="Proteomes" id="UP001148313">
    <property type="component" value="Unassembled WGS sequence"/>
</dbReference>
<dbReference type="Pfam" id="PF00107">
    <property type="entry name" value="ADH_zinc_N"/>
    <property type="match status" value="1"/>
</dbReference>
<dbReference type="InterPro" id="IPR020843">
    <property type="entry name" value="ER"/>
</dbReference>
<dbReference type="Gene3D" id="3.40.50.720">
    <property type="entry name" value="NAD(P)-binding Rossmann-like Domain"/>
    <property type="match status" value="1"/>
</dbReference>
<dbReference type="CDD" id="cd05286">
    <property type="entry name" value="QOR2"/>
    <property type="match status" value="1"/>
</dbReference>
<accession>A0ABT4VKL4</accession>
<dbReference type="InterPro" id="IPR036291">
    <property type="entry name" value="NAD(P)-bd_dom_sf"/>
</dbReference>
<comment type="caution">
    <text evidence="4">The sequence shown here is derived from an EMBL/GenBank/DDBJ whole genome shotgun (WGS) entry which is preliminary data.</text>
</comment>
<reference evidence="4" key="1">
    <citation type="submission" date="2022-11" db="EMBL/GenBank/DDBJ databases">
        <title>Hoeflea poritis sp. nov., isolated from scleractinian coral Porites lutea.</title>
        <authorList>
            <person name="Zhang G."/>
            <person name="Wei Q."/>
            <person name="Cai L."/>
        </authorList>
    </citation>
    <scope>NUCLEOTIDE SEQUENCE</scope>
    <source>
        <strain evidence="4">E7-10</strain>
    </source>
</reference>
<dbReference type="SMART" id="SM00829">
    <property type="entry name" value="PKS_ER"/>
    <property type="match status" value="1"/>
</dbReference>
<gene>
    <name evidence="4" type="ORF">OOZ53_07895</name>
</gene>
<name>A0ABT4VKL4_9HYPH</name>
<dbReference type="InterPro" id="IPR013149">
    <property type="entry name" value="ADH-like_C"/>
</dbReference>
<evidence type="ECO:0000256" key="1">
    <source>
        <dbReference type="ARBA" id="ARBA00022857"/>
    </source>
</evidence>
<evidence type="ECO:0000256" key="2">
    <source>
        <dbReference type="ARBA" id="ARBA00023002"/>
    </source>
</evidence>
<dbReference type="InterPro" id="IPR047618">
    <property type="entry name" value="QOR-like"/>
</dbReference>
<dbReference type="PROSITE" id="PS01162">
    <property type="entry name" value="QOR_ZETA_CRYSTAL"/>
    <property type="match status" value="1"/>
</dbReference>
<protein>
    <submittedName>
        <fullName evidence="4">Quinone oxidoreductase</fullName>
    </submittedName>
</protein>
<dbReference type="SUPFAM" id="SSF50129">
    <property type="entry name" value="GroES-like"/>
    <property type="match status" value="1"/>
</dbReference>
<dbReference type="InterPro" id="IPR011032">
    <property type="entry name" value="GroES-like_sf"/>
</dbReference>
<evidence type="ECO:0000259" key="3">
    <source>
        <dbReference type="SMART" id="SM00829"/>
    </source>
</evidence>